<name>A0A1H5XIP5_9HYPH</name>
<dbReference type="EMBL" id="FNUY01000003">
    <property type="protein sequence ID" value="SEG11116.1"/>
    <property type="molecule type" value="Genomic_DNA"/>
</dbReference>
<evidence type="ECO:0000313" key="2">
    <source>
        <dbReference type="EMBL" id="SEG11116.1"/>
    </source>
</evidence>
<accession>A0A1H5XIP5</accession>
<keyword evidence="1" id="KW-0472">Membrane</keyword>
<gene>
    <name evidence="2" type="ORF">SAMN04488115_103246</name>
</gene>
<dbReference type="Proteomes" id="UP000236743">
    <property type="component" value="Unassembled WGS sequence"/>
</dbReference>
<proteinExistence type="predicted"/>
<keyword evidence="3" id="KW-1185">Reference proteome</keyword>
<feature type="transmembrane region" description="Helical" evidence="1">
    <location>
        <begin position="12"/>
        <end position="29"/>
    </location>
</feature>
<evidence type="ECO:0000256" key="1">
    <source>
        <dbReference type="SAM" id="Phobius"/>
    </source>
</evidence>
<evidence type="ECO:0000313" key="3">
    <source>
        <dbReference type="Proteomes" id="UP000236743"/>
    </source>
</evidence>
<evidence type="ECO:0008006" key="4">
    <source>
        <dbReference type="Google" id="ProtNLM"/>
    </source>
</evidence>
<keyword evidence="1" id="KW-0812">Transmembrane</keyword>
<protein>
    <recommendedName>
        <fullName evidence="4">Transmembrane protein (PGPGW)</fullName>
    </recommendedName>
</protein>
<organism evidence="2 3">
    <name type="scientific">Bosea lathyri</name>
    <dbReference type="NCBI Taxonomy" id="1036778"/>
    <lineage>
        <taxon>Bacteria</taxon>
        <taxon>Pseudomonadati</taxon>
        <taxon>Pseudomonadota</taxon>
        <taxon>Alphaproteobacteria</taxon>
        <taxon>Hyphomicrobiales</taxon>
        <taxon>Boseaceae</taxon>
        <taxon>Bosea</taxon>
    </lineage>
</organism>
<sequence>MRWLRHPQSRWVRLPAGMVLIVGGVFSILPFLGLWMLPLGLMLIAADVPMLRRPMARLIMWAADHLDRYRMRRSKR</sequence>
<reference evidence="2 3" key="1">
    <citation type="submission" date="2016-10" db="EMBL/GenBank/DDBJ databases">
        <authorList>
            <person name="de Groot N.N."/>
        </authorList>
    </citation>
    <scope>NUCLEOTIDE SEQUENCE [LARGE SCALE GENOMIC DNA]</scope>
    <source>
        <strain evidence="2 3">DSM 26656</strain>
    </source>
</reference>
<keyword evidence="1" id="KW-1133">Transmembrane helix</keyword>
<dbReference type="AlphaFoldDB" id="A0A1H5XIP5"/>